<accession>A0A7C9AN73</accession>
<reference evidence="1" key="2">
    <citation type="submission" date="2020-07" db="EMBL/GenBank/DDBJ databases">
        <authorList>
            <person name="Vera ALvarez R."/>
            <person name="Arias-Moreno D.M."/>
            <person name="Jimenez-Jacinto V."/>
            <person name="Jimenez-Bremont J.F."/>
            <person name="Swaminathan K."/>
            <person name="Moose S.P."/>
            <person name="Guerrero-Gonzalez M.L."/>
            <person name="Marino-Ramirez L."/>
            <person name="Landsman D."/>
            <person name="Rodriguez-Kessler M."/>
            <person name="Delgado-Sanchez P."/>
        </authorList>
    </citation>
    <scope>NUCLEOTIDE SEQUENCE</scope>
    <source>
        <tissue evidence="1">Cladode</tissue>
    </source>
</reference>
<dbReference type="AlphaFoldDB" id="A0A7C9AN73"/>
<organism evidence="1">
    <name type="scientific">Opuntia streptacantha</name>
    <name type="common">Prickly pear cactus</name>
    <name type="synonym">Opuntia cardona</name>
    <dbReference type="NCBI Taxonomy" id="393608"/>
    <lineage>
        <taxon>Eukaryota</taxon>
        <taxon>Viridiplantae</taxon>
        <taxon>Streptophyta</taxon>
        <taxon>Embryophyta</taxon>
        <taxon>Tracheophyta</taxon>
        <taxon>Spermatophyta</taxon>
        <taxon>Magnoliopsida</taxon>
        <taxon>eudicotyledons</taxon>
        <taxon>Gunneridae</taxon>
        <taxon>Pentapetalae</taxon>
        <taxon>Caryophyllales</taxon>
        <taxon>Cactineae</taxon>
        <taxon>Cactaceae</taxon>
        <taxon>Opuntioideae</taxon>
        <taxon>Opuntia</taxon>
    </lineage>
</organism>
<protein>
    <submittedName>
        <fullName evidence="1">Uncharacterized protein</fullName>
    </submittedName>
</protein>
<name>A0A7C9AN73_OPUST</name>
<evidence type="ECO:0000313" key="1">
    <source>
        <dbReference type="EMBL" id="MBA4672618.1"/>
    </source>
</evidence>
<reference evidence="1" key="1">
    <citation type="journal article" date="2013" name="J. Plant Res.">
        <title>Effect of fungi and light on seed germination of three Opuntia species from semiarid lands of central Mexico.</title>
        <authorList>
            <person name="Delgado-Sanchez P."/>
            <person name="Jimenez-Bremont J.F."/>
            <person name="Guerrero-Gonzalez Mde L."/>
            <person name="Flores J."/>
        </authorList>
    </citation>
    <scope>NUCLEOTIDE SEQUENCE</scope>
    <source>
        <tissue evidence="1">Cladode</tissue>
    </source>
</reference>
<sequence length="101" mass="11570">MANLRQKPRFNVRPKCCIWETREGAKQSCGNFHGQPMVAATAVAVTASPNSLVFLRAFSVSTQFHMFCAVILSLKACIWLQVKRIYLHHHLRIRIPKKNLH</sequence>
<proteinExistence type="predicted"/>
<dbReference type="EMBL" id="GISG01255935">
    <property type="protein sequence ID" value="MBA4672618.1"/>
    <property type="molecule type" value="Transcribed_RNA"/>
</dbReference>